<feature type="repeat" description="Pumilio" evidence="2">
    <location>
        <begin position="614"/>
        <end position="649"/>
    </location>
</feature>
<dbReference type="FunCoup" id="G0V6W6">
    <property type="interactions" value="41"/>
</dbReference>
<dbReference type="CDD" id="cd07920">
    <property type="entry name" value="Pumilio"/>
    <property type="match status" value="1"/>
</dbReference>
<dbReference type="PROSITE" id="PS50303">
    <property type="entry name" value="PUM_HD"/>
    <property type="match status" value="1"/>
</dbReference>
<dbReference type="OrthoDB" id="668540at2759"/>
<feature type="repeat" description="Pumilio" evidence="2">
    <location>
        <begin position="760"/>
        <end position="804"/>
    </location>
</feature>
<dbReference type="FunFam" id="1.25.10.10:FF:000237">
    <property type="entry name" value="Pumilio homolog 9"/>
    <property type="match status" value="1"/>
</dbReference>
<dbReference type="eggNOG" id="KOG2049">
    <property type="taxonomic scope" value="Eukaryota"/>
</dbReference>
<feature type="repeat" description="Pumilio" evidence="2">
    <location>
        <begin position="576"/>
        <end position="613"/>
    </location>
</feature>
<dbReference type="InterPro" id="IPR001313">
    <property type="entry name" value="Pumilio_RNA-bd_rpt"/>
</dbReference>
<gene>
    <name evidence="5" type="primary">NCAS0A06550</name>
    <name evidence="5" type="ordered locus">NCAS_0A06550</name>
</gene>
<feature type="repeat" description="Pumilio" evidence="2">
    <location>
        <begin position="505"/>
        <end position="540"/>
    </location>
</feature>
<evidence type="ECO:0000259" key="4">
    <source>
        <dbReference type="PROSITE" id="PS50303"/>
    </source>
</evidence>
<feature type="domain" description="PUM-HD" evidence="4">
    <location>
        <begin position="484"/>
        <end position="828"/>
    </location>
</feature>
<keyword evidence="1" id="KW-0677">Repeat</keyword>
<dbReference type="GO" id="GO:0003729">
    <property type="term" value="F:mRNA binding"/>
    <property type="evidence" value="ECO:0007669"/>
    <property type="project" value="UniProtKB-ARBA"/>
</dbReference>
<dbReference type="Gene3D" id="1.25.10.10">
    <property type="entry name" value="Leucine-rich Repeat Variant"/>
    <property type="match status" value="1"/>
</dbReference>
<feature type="repeat" description="Pumilio" evidence="2">
    <location>
        <begin position="650"/>
        <end position="685"/>
    </location>
</feature>
<feature type="compositionally biased region" description="Low complexity" evidence="3">
    <location>
        <begin position="425"/>
        <end position="442"/>
    </location>
</feature>
<evidence type="ECO:0000256" key="3">
    <source>
        <dbReference type="SAM" id="MobiDB-lite"/>
    </source>
</evidence>
<dbReference type="STRING" id="1064592.G0V6W6"/>
<name>G0V6W6_NAUCA</name>
<dbReference type="InterPro" id="IPR016024">
    <property type="entry name" value="ARM-type_fold"/>
</dbReference>
<evidence type="ECO:0000256" key="1">
    <source>
        <dbReference type="ARBA" id="ARBA00022737"/>
    </source>
</evidence>
<dbReference type="GeneID" id="96900693"/>
<feature type="compositionally biased region" description="Basic and acidic residues" evidence="3">
    <location>
        <begin position="47"/>
        <end position="56"/>
    </location>
</feature>
<dbReference type="GO" id="GO:0010608">
    <property type="term" value="P:post-transcriptional regulation of gene expression"/>
    <property type="evidence" value="ECO:0007669"/>
    <property type="project" value="TreeGrafter"/>
</dbReference>
<sequence length="828" mass="91724">MVKKEVKLNAGEEPPVDHVVSATINSALERLQLDDLDVATPEVNLNDDLKNSKDNGSKLTNKPQSPVYPPPQMMGAGFMPYSQMMHMAPPHHHHLGFFPPPDFPESSMTQRGPVMFNNSGDSSVFPNMRSPMGSVPSFIPESHLMPNNDPLWIQSPDHLPVPSSVTIDQSTSTDDPNATKTKGPGAATVRRQTFHAISTHDLIDATATDSAVNTDASTALATDELNMSTPSAVGTKTRTQSISFEKTVGHPQFLPQMSADEKNKIAESSDKEVEGKKEKVNTYAAYPYGGPLAQPNPVMSGHLPPPLPGNNPSNYGIHSPFPGAYDFNAPFQSFSPVLGGLNPPLYPQSPIHMSHSPLPLQPHGPELNGAAGPNKNNAGGPTMKGGEQMPPFPMMQHQQGGTPPPWMYGSPSPFNPMGPPHPHGMPHQGHPAMMSGNNNNNNGMQRGGRHFHGRGRNGNGNKSRFNRHDHNGNNNNNNNGQFNYDENNQRRMEEMSRYADSTLDEFVGNIYSLCKDQHGCRFLQKQLDVLGSKAADLIFEETKFHTIELMTDSFGNYLMQKLIERVTTEQRIELAKIASPQFVEIALNPHGTRALQKLIECINTEEEAKIIVESLRDSIVQLSKDLNGNHVVQKCLQKLHPTDFQFIFDATCDNCVDIATHRHGCCVLQRCLDHGTKEQCEKLCDKLLSHVDKLTLDPFGNYVVQYVITKETERDEFDYTHKIVHLLKPKVAELSVHKFGSNVIEKILRTPVVTETMILELLNHESEIQNLLNDSYGNYVLQTALDISHEHNKYLYDRLSAIVTPLLVGPIRNTPHGKRIMGILHIES</sequence>
<dbReference type="PROSITE" id="PS50302">
    <property type="entry name" value="PUM"/>
    <property type="match status" value="6"/>
</dbReference>
<reference key="2">
    <citation type="submission" date="2011-08" db="EMBL/GenBank/DDBJ databases">
        <title>Genome sequence of Naumovozyma castellii.</title>
        <authorList>
            <person name="Gordon J.L."/>
            <person name="Armisen D."/>
            <person name="Proux-Wera E."/>
            <person name="OhEigeartaigh S.S."/>
            <person name="Byrne K.P."/>
            <person name="Wolfe K.H."/>
        </authorList>
    </citation>
    <scope>NUCLEOTIDE SEQUENCE</scope>
    <source>
        <strain>Type strain:CBS 4309</strain>
    </source>
</reference>
<feature type="repeat" description="Pumilio" evidence="2">
    <location>
        <begin position="686"/>
        <end position="725"/>
    </location>
</feature>
<dbReference type="PANTHER" id="PTHR12537">
    <property type="entry name" value="RNA BINDING PROTEIN PUMILIO-RELATED"/>
    <property type="match status" value="1"/>
</dbReference>
<feature type="compositionally biased region" description="Low complexity" evidence="3">
    <location>
        <begin position="368"/>
        <end position="381"/>
    </location>
</feature>
<dbReference type="InterPro" id="IPR011989">
    <property type="entry name" value="ARM-like"/>
</dbReference>
<dbReference type="Proteomes" id="UP000001640">
    <property type="component" value="Chromosome 1"/>
</dbReference>
<reference evidence="5 6" key="1">
    <citation type="journal article" date="2011" name="Proc. Natl. Acad. Sci. U.S.A.">
        <title>Evolutionary erosion of yeast sex chromosomes by mating-type switching accidents.</title>
        <authorList>
            <person name="Gordon J.L."/>
            <person name="Armisen D."/>
            <person name="Proux-Wera E."/>
            <person name="Oheigeartaigh S.S."/>
            <person name="Byrne K.P."/>
            <person name="Wolfe K.H."/>
        </authorList>
    </citation>
    <scope>NUCLEOTIDE SEQUENCE [LARGE SCALE GENOMIC DNA]</scope>
    <source>
        <strain evidence="6">ATCC 76901 / BCRC 22586 / CBS 4309 / NBRC 1992 / NRRL Y-12630</strain>
    </source>
</reference>
<dbReference type="RefSeq" id="XP_003673595.1">
    <property type="nucleotide sequence ID" value="XM_003673547.1"/>
</dbReference>
<keyword evidence="6" id="KW-1185">Reference proteome</keyword>
<accession>G0V6W6</accession>
<evidence type="ECO:0000313" key="5">
    <source>
        <dbReference type="EMBL" id="CCC67213.1"/>
    </source>
</evidence>
<dbReference type="HOGENOM" id="CLU_016143_0_0_1"/>
<dbReference type="EMBL" id="HE576752">
    <property type="protein sequence ID" value="CCC67213.1"/>
    <property type="molecule type" value="Genomic_DNA"/>
</dbReference>
<dbReference type="InParanoid" id="G0V6W6"/>
<feature type="compositionally biased region" description="Pro residues" evidence="3">
    <location>
        <begin position="413"/>
        <end position="423"/>
    </location>
</feature>
<dbReference type="KEGG" id="ncs:NCAS_0A06550"/>
<organism evidence="5 6">
    <name type="scientific">Naumovozyma castellii</name>
    <name type="common">Yeast</name>
    <name type="synonym">Saccharomyces castellii</name>
    <dbReference type="NCBI Taxonomy" id="27288"/>
    <lineage>
        <taxon>Eukaryota</taxon>
        <taxon>Fungi</taxon>
        <taxon>Dikarya</taxon>
        <taxon>Ascomycota</taxon>
        <taxon>Saccharomycotina</taxon>
        <taxon>Saccharomycetes</taxon>
        <taxon>Saccharomycetales</taxon>
        <taxon>Saccharomycetaceae</taxon>
        <taxon>Naumovozyma</taxon>
    </lineage>
</organism>
<dbReference type="SMART" id="SM00025">
    <property type="entry name" value="Pumilio"/>
    <property type="match status" value="8"/>
</dbReference>
<feature type="compositionally biased region" description="Polar residues" evidence="3">
    <location>
        <begin position="163"/>
        <end position="180"/>
    </location>
</feature>
<dbReference type="InterPro" id="IPR033133">
    <property type="entry name" value="PUM-HD"/>
</dbReference>
<evidence type="ECO:0000256" key="2">
    <source>
        <dbReference type="PROSITE-ProRule" id="PRU00317"/>
    </source>
</evidence>
<feature type="region of interest" description="Disordered" evidence="3">
    <location>
        <begin position="162"/>
        <end position="186"/>
    </location>
</feature>
<proteinExistence type="predicted"/>
<dbReference type="InterPro" id="IPR033712">
    <property type="entry name" value="Pumilio_RNA-bd"/>
</dbReference>
<dbReference type="PANTHER" id="PTHR12537:SF13">
    <property type="entry name" value="PUMILIO HOMOLOGY DOMAIN FAMILY MEMBER 4"/>
    <property type="match status" value="1"/>
</dbReference>
<dbReference type="GO" id="GO:0080090">
    <property type="term" value="P:regulation of primary metabolic process"/>
    <property type="evidence" value="ECO:0007669"/>
    <property type="project" value="UniProtKB-ARBA"/>
</dbReference>
<feature type="region of interest" description="Disordered" evidence="3">
    <location>
        <begin position="44"/>
        <end position="71"/>
    </location>
</feature>
<dbReference type="Pfam" id="PF00806">
    <property type="entry name" value="PUF"/>
    <property type="match status" value="8"/>
</dbReference>
<dbReference type="AlphaFoldDB" id="G0V6W6"/>
<dbReference type="GO" id="GO:0005737">
    <property type="term" value="C:cytoplasm"/>
    <property type="evidence" value="ECO:0007669"/>
    <property type="project" value="TreeGrafter"/>
</dbReference>
<protein>
    <recommendedName>
        <fullName evidence="4">PUM-HD domain-containing protein</fullName>
    </recommendedName>
</protein>
<feature type="compositionally biased region" description="Low complexity" evidence="3">
    <location>
        <begin position="472"/>
        <end position="485"/>
    </location>
</feature>
<dbReference type="GO" id="GO:0010629">
    <property type="term" value="P:negative regulation of gene expression"/>
    <property type="evidence" value="ECO:0007669"/>
    <property type="project" value="UniProtKB-ARBA"/>
</dbReference>
<dbReference type="OMA" id="FRRQTFH"/>
<evidence type="ECO:0000313" key="6">
    <source>
        <dbReference type="Proteomes" id="UP000001640"/>
    </source>
</evidence>
<feature type="region of interest" description="Disordered" evidence="3">
    <location>
        <begin position="352"/>
        <end position="485"/>
    </location>
</feature>
<dbReference type="SUPFAM" id="SSF48371">
    <property type="entry name" value="ARM repeat"/>
    <property type="match status" value="1"/>
</dbReference>